<dbReference type="InterPro" id="IPR001841">
    <property type="entry name" value="Znf_RING"/>
</dbReference>
<protein>
    <recommendedName>
        <fullName evidence="3">RING-type domain-containing protein</fullName>
    </recommendedName>
</protein>
<keyword evidence="1" id="KW-0479">Metal-binding</keyword>
<dbReference type="PROSITE" id="PS00161">
    <property type="entry name" value="ISOCITRATE_LYASE"/>
    <property type="match status" value="1"/>
</dbReference>
<dbReference type="Proteomes" id="UP000815677">
    <property type="component" value="Unassembled WGS sequence"/>
</dbReference>
<feature type="compositionally biased region" description="Pro residues" evidence="2">
    <location>
        <begin position="767"/>
        <end position="781"/>
    </location>
</feature>
<dbReference type="CDD" id="cd16449">
    <property type="entry name" value="RING-HC"/>
    <property type="match status" value="1"/>
</dbReference>
<reference evidence="4" key="1">
    <citation type="submission" date="2014-09" db="EMBL/GenBank/DDBJ databases">
        <title>Genome sequence of the luminous mushroom Mycena chlorophos for searching fungal bioluminescence genes.</title>
        <authorList>
            <person name="Tanaka Y."/>
            <person name="Kasuga D."/>
            <person name="Oba Y."/>
            <person name="Hase S."/>
            <person name="Sato K."/>
            <person name="Oba Y."/>
            <person name="Sakakibara Y."/>
        </authorList>
    </citation>
    <scope>NUCLEOTIDE SEQUENCE</scope>
</reference>
<evidence type="ECO:0000256" key="2">
    <source>
        <dbReference type="SAM" id="MobiDB-lite"/>
    </source>
</evidence>
<dbReference type="PROSITE" id="PS50089">
    <property type="entry name" value="ZF_RING_2"/>
    <property type="match status" value="1"/>
</dbReference>
<proteinExistence type="predicted"/>
<dbReference type="InterPro" id="IPR015813">
    <property type="entry name" value="Pyrv/PenolPyrv_kinase-like_dom"/>
</dbReference>
<feature type="compositionally biased region" description="Low complexity" evidence="2">
    <location>
        <begin position="725"/>
        <end position="752"/>
    </location>
</feature>
<feature type="compositionally biased region" description="Polar residues" evidence="2">
    <location>
        <begin position="817"/>
        <end position="833"/>
    </location>
</feature>
<feature type="region of interest" description="Disordered" evidence="2">
    <location>
        <begin position="698"/>
        <end position="873"/>
    </location>
</feature>
<feature type="region of interest" description="Disordered" evidence="2">
    <location>
        <begin position="893"/>
        <end position="922"/>
    </location>
</feature>
<name>A0ABQ0LY03_MYCCL</name>
<accession>A0ABQ0LY03</accession>
<dbReference type="CDD" id="cd00377">
    <property type="entry name" value="ICL_PEPM"/>
    <property type="match status" value="1"/>
</dbReference>
<dbReference type="Pfam" id="PF13714">
    <property type="entry name" value="PEP_mutase"/>
    <property type="match status" value="1"/>
</dbReference>
<dbReference type="PANTHER" id="PTHR42905">
    <property type="entry name" value="PHOSPHOENOLPYRUVATE CARBOXYLASE"/>
    <property type="match status" value="1"/>
</dbReference>
<evidence type="ECO:0000259" key="3">
    <source>
        <dbReference type="PROSITE" id="PS50089"/>
    </source>
</evidence>
<keyword evidence="1" id="KW-0862">Zinc</keyword>
<sequence length="922" mass="99372">MKAASTRLRELLARDEILVLPGVYDGISSRIALSEGFSALYMTGAGTSASVLGQPDLGITTLNDMVANASMIAGLNPSIPVIADADTGFGGAAMCARTTTLYARAGVAGFHIEDQVQQKRCGHLGSKQLVPLDDYLIRIRAAANARAAMGSDIVIIARSDALAPIGFSEAVSRCKAAVAAGADIAFVEGLRTREEAEEAVRALSPTPVLLNLATNGTTPNWTVKQAHEMGFKLVIFPCAGMIPAALALRKAYQEIKAHGTDVESCANVGPRGFFEMVGLDEVMAVDAGAGGTFYTRRLREGALSEPHVCRVLAIAASFLSCNKLAPASMVEEMCLSRAGQRFSETSPRSALIIEVIISSPDLVGKSWEKVHATDRETDQQESFRAIDYHAHSSPWFLRLNISSLRLTQTRSTRNFLDDSLASFAELWRSLEAALVGLVRVQPGADASQRPIGITESESPSRSTAVMLTLTPGSSCDVCAEEYGPHVLPNSIPCGHVLCGSCCTTIAEKTAPKQLPACPFCRENFALDAVRLIRLDFNTSGWSTPRRLPNMDANPPDLDAWNKRLMAADGSRSRLDARRLEAKVAKVAAKKCSVEEVTHLHKELQEWLMSDPKDDEESRSQISSLTLSAALLRAILMNHVAHSEASRVAKSIEANLKTKLDDAELVNSKLDAELKRQRVAYTQKAQECQGLRQELGRLKIVPTTQPAPLPSLEMRHRSPSPPPMSSVPTTYTSSASSAARLGSSHTRSSSLFSTPAAPHMARAQTPGPVSPPRPYTPAPPRSQTPGPTRTNSLSYASANAARLEKSPSRAQTPAPPSRASTMTPTPTRHVSMTAASAPLRARTPAPVQAPVPVPRARRLSHPSPPPIAARSLSEEKYEAHQRWLPNATAYEEKLGKYSRPPSRAGPQYTFRGYRVQVEEEDDD</sequence>
<keyword evidence="5" id="KW-1185">Reference proteome</keyword>
<keyword evidence="1" id="KW-0863">Zinc-finger</keyword>
<dbReference type="SUPFAM" id="SSF51621">
    <property type="entry name" value="Phosphoenolpyruvate/pyruvate domain"/>
    <property type="match status" value="1"/>
</dbReference>
<dbReference type="EMBL" id="DF849179">
    <property type="protein sequence ID" value="GAT55928.1"/>
    <property type="molecule type" value="Genomic_DNA"/>
</dbReference>
<evidence type="ECO:0000256" key="1">
    <source>
        <dbReference type="PROSITE-ProRule" id="PRU00175"/>
    </source>
</evidence>
<dbReference type="InterPro" id="IPR039556">
    <property type="entry name" value="ICL/PEPM"/>
</dbReference>
<dbReference type="InterPro" id="IPR013083">
    <property type="entry name" value="Znf_RING/FYVE/PHD"/>
</dbReference>
<feature type="compositionally biased region" description="Polar residues" evidence="2">
    <location>
        <begin position="782"/>
        <end position="796"/>
    </location>
</feature>
<organism evidence="4 5">
    <name type="scientific">Mycena chlorophos</name>
    <name type="common">Agaric fungus</name>
    <name type="synonym">Agaricus chlorophos</name>
    <dbReference type="NCBI Taxonomy" id="658473"/>
    <lineage>
        <taxon>Eukaryota</taxon>
        <taxon>Fungi</taxon>
        <taxon>Dikarya</taxon>
        <taxon>Basidiomycota</taxon>
        <taxon>Agaricomycotina</taxon>
        <taxon>Agaricomycetes</taxon>
        <taxon>Agaricomycetidae</taxon>
        <taxon>Agaricales</taxon>
        <taxon>Marasmiineae</taxon>
        <taxon>Mycenaceae</taxon>
        <taxon>Mycena</taxon>
    </lineage>
</organism>
<feature type="domain" description="RING-type" evidence="3">
    <location>
        <begin position="475"/>
        <end position="521"/>
    </location>
</feature>
<dbReference type="InterPro" id="IPR018523">
    <property type="entry name" value="Isocitrate_lyase_ph_CS"/>
</dbReference>
<dbReference type="PANTHER" id="PTHR42905:SF2">
    <property type="entry name" value="PHOSPHOENOLPYRUVATE CARBOXYLASE FAMILY PROTEIN"/>
    <property type="match status" value="1"/>
</dbReference>
<gene>
    <name evidence="4" type="ORF">MCHLO_12642</name>
</gene>
<dbReference type="InterPro" id="IPR040442">
    <property type="entry name" value="Pyrv_kinase-like_dom_sf"/>
</dbReference>
<dbReference type="SUPFAM" id="SSF57850">
    <property type="entry name" value="RING/U-box"/>
    <property type="match status" value="1"/>
</dbReference>
<evidence type="ECO:0000313" key="4">
    <source>
        <dbReference type="EMBL" id="GAT55928.1"/>
    </source>
</evidence>
<dbReference type="Gene3D" id="3.30.40.10">
    <property type="entry name" value="Zinc/RING finger domain, C3HC4 (zinc finger)"/>
    <property type="match status" value="1"/>
</dbReference>
<evidence type="ECO:0000313" key="5">
    <source>
        <dbReference type="Proteomes" id="UP000815677"/>
    </source>
</evidence>
<dbReference type="Gene3D" id="3.20.20.60">
    <property type="entry name" value="Phosphoenolpyruvate-binding domains"/>
    <property type="match status" value="1"/>
</dbReference>